<name>A0A4P9X3S4_9FUNG</name>
<organism evidence="10 11">
    <name type="scientific">Caulochytrium protostelioides</name>
    <dbReference type="NCBI Taxonomy" id="1555241"/>
    <lineage>
        <taxon>Eukaryota</taxon>
        <taxon>Fungi</taxon>
        <taxon>Fungi incertae sedis</taxon>
        <taxon>Chytridiomycota</taxon>
        <taxon>Chytridiomycota incertae sedis</taxon>
        <taxon>Chytridiomycetes</taxon>
        <taxon>Caulochytriales</taxon>
        <taxon>Caulochytriaceae</taxon>
        <taxon>Caulochytrium</taxon>
    </lineage>
</organism>
<proteinExistence type="inferred from homology"/>
<sequence length="355" mass="38862">MLSSMAPLPPLSPAPRSVAEKAGHAGLPGLPLKAGGGVALPAHLRPAAASGHAAAAAAADKLPAVNMMFDRRIHRGNTYAPAVGAAGAAASGSGVAAMDPVYVQQRAEARRRQRAQKRLMQQQRIRTPSPPPGHVHFEVQTAEYLEVLDLEIPVAEAVTQTDAFLDRAPSPLYIPQKRGIDVATQIVAGDLFDFDTEVQPLLEVLVGKTLEQALLEVHEEAELAALKRHQQAYEALRDAERAEVLRLEAAERRRVEEKQRRIAEQARVHQAKQAVAERVASRAFAAQWLQGLVPTVLESLTNNGYFQSTVEREVQQQFLPWLTEQVELQLDQQLMARDLVDAFVMDALQGLARRR</sequence>
<evidence type="ECO:0000256" key="8">
    <source>
        <dbReference type="ARBA" id="ARBA00023273"/>
    </source>
</evidence>
<evidence type="ECO:0000256" key="2">
    <source>
        <dbReference type="ARBA" id="ARBA00006737"/>
    </source>
</evidence>
<dbReference type="PANTHER" id="PTHR21648">
    <property type="entry name" value="FLAGELLAR RADIAL SPOKE PROTEIN 3"/>
    <property type="match status" value="1"/>
</dbReference>
<keyword evidence="11" id="KW-1185">Reference proteome</keyword>
<evidence type="ECO:0000256" key="4">
    <source>
        <dbReference type="ARBA" id="ARBA00022553"/>
    </source>
</evidence>
<dbReference type="EMBL" id="ML014266">
    <property type="protein sequence ID" value="RKO99671.1"/>
    <property type="molecule type" value="Genomic_DNA"/>
</dbReference>
<keyword evidence="8" id="KW-0966">Cell projection</keyword>
<evidence type="ECO:0000256" key="5">
    <source>
        <dbReference type="ARBA" id="ARBA00022846"/>
    </source>
</evidence>
<gene>
    <name evidence="10" type="ORF">CXG81DRAFT_27576</name>
</gene>
<evidence type="ECO:0000256" key="6">
    <source>
        <dbReference type="ARBA" id="ARBA00023069"/>
    </source>
</evidence>
<reference evidence="11" key="1">
    <citation type="journal article" date="2018" name="Nat. Microbiol.">
        <title>Leveraging single-cell genomics to expand the fungal tree of life.</title>
        <authorList>
            <person name="Ahrendt S.R."/>
            <person name="Quandt C.A."/>
            <person name="Ciobanu D."/>
            <person name="Clum A."/>
            <person name="Salamov A."/>
            <person name="Andreopoulos B."/>
            <person name="Cheng J.F."/>
            <person name="Woyke T."/>
            <person name="Pelin A."/>
            <person name="Henrissat B."/>
            <person name="Reynolds N.K."/>
            <person name="Benny G.L."/>
            <person name="Smith M.E."/>
            <person name="James T.Y."/>
            <person name="Grigoriev I.V."/>
        </authorList>
    </citation>
    <scope>NUCLEOTIDE SEQUENCE [LARGE SCALE GENOMIC DNA]</scope>
    <source>
        <strain evidence="11">ATCC 52028</strain>
    </source>
</reference>
<keyword evidence="5" id="KW-0282">Flagellum</keyword>
<keyword evidence="6" id="KW-0969">Cilium</keyword>
<evidence type="ECO:0000313" key="11">
    <source>
        <dbReference type="Proteomes" id="UP000274922"/>
    </source>
</evidence>
<evidence type="ECO:0000256" key="1">
    <source>
        <dbReference type="ARBA" id="ARBA00004611"/>
    </source>
</evidence>
<dbReference type="AlphaFoldDB" id="A0A4P9X3S4"/>
<keyword evidence="7" id="KW-0206">Cytoskeleton</keyword>
<keyword evidence="4" id="KW-0597">Phosphoprotein</keyword>
<dbReference type="Pfam" id="PF06098">
    <property type="entry name" value="Radial_spoke_3"/>
    <property type="match status" value="1"/>
</dbReference>
<dbReference type="OrthoDB" id="313308at2759"/>
<comment type="similarity">
    <text evidence="2">Belongs to the flagellar radial spoke RSP3 family.</text>
</comment>
<protein>
    <recommendedName>
        <fullName evidence="12">Radial spoke 3</fullName>
    </recommendedName>
</protein>
<keyword evidence="3" id="KW-0963">Cytoplasm</keyword>
<evidence type="ECO:0000256" key="7">
    <source>
        <dbReference type="ARBA" id="ARBA00023212"/>
    </source>
</evidence>
<comment type="subcellular location">
    <subcellularLocation>
        <location evidence="1">Cytoplasm</location>
        <location evidence="1">Cytoskeleton</location>
        <location evidence="1">Flagellum axoneme</location>
    </subcellularLocation>
</comment>
<evidence type="ECO:0000313" key="10">
    <source>
        <dbReference type="EMBL" id="RKO99671.1"/>
    </source>
</evidence>
<evidence type="ECO:0000256" key="9">
    <source>
        <dbReference type="SAM" id="MobiDB-lite"/>
    </source>
</evidence>
<dbReference type="PANTHER" id="PTHR21648:SF0">
    <property type="entry name" value="RADIAL SPOKE HEAD PROTEIN 3 HOMOLOG"/>
    <property type="match status" value="1"/>
</dbReference>
<dbReference type="GO" id="GO:0005929">
    <property type="term" value="C:cilium"/>
    <property type="evidence" value="ECO:0007669"/>
    <property type="project" value="TreeGrafter"/>
</dbReference>
<evidence type="ECO:0008006" key="12">
    <source>
        <dbReference type="Google" id="ProtNLM"/>
    </source>
</evidence>
<evidence type="ECO:0000256" key="3">
    <source>
        <dbReference type="ARBA" id="ARBA00022490"/>
    </source>
</evidence>
<dbReference type="InterPro" id="IPR009290">
    <property type="entry name" value="Radial_spoke_3"/>
</dbReference>
<accession>A0A4P9X3S4</accession>
<dbReference type="Proteomes" id="UP000274922">
    <property type="component" value="Unassembled WGS sequence"/>
</dbReference>
<dbReference type="STRING" id="1555241.A0A4P9X3S4"/>
<feature type="region of interest" description="Disordered" evidence="9">
    <location>
        <begin position="1"/>
        <end position="22"/>
    </location>
</feature>